<organism evidence="1 2">
    <name type="scientific">Shewanella jiangmenensis</name>
    <dbReference type="NCBI Taxonomy" id="2837387"/>
    <lineage>
        <taxon>Bacteria</taxon>
        <taxon>Pseudomonadati</taxon>
        <taxon>Pseudomonadota</taxon>
        <taxon>Gammaproteobacteria</taxon>
        <taxon>Alteromonadales</taxon>
        <taxon>Shewanellaceae</taxon>
        <taxon>Shewanella</taxon>
    </lineage>
</organism>
<dbReference type="EMBL" id="JAHEPS010000003">
    <property type="protein sequence ID" value="MBT1444927.1"/>
    <property type="molecule type" value="Genomic_DNA"/>
</dbReference>
<name>A0ABS5V398_9GAMM</name>
<dbReference type="Gene3D" id="3.40.50.12580">
    <property type="match status" value="1"/>
</dbReference>
<keyword evidence="2" id="KW-1185">Reference proteome</keyword>
<dbReference type="Pfam" id="PF04464">
    <property type="entry name" value="Glyphos_transf"/>
    <property type="match status" value="1"/>
</dbReference>
<evidence type="ECO:0000313" key="1">
    <source>
        <dbReference type="EMBL" id="MBT1444927.1"/>
    </source>
</evidence>
<dbReference type="Proteomes" id="UP001195903">
    <property type="component" value="Unassembled WGS sequence"/>
</dbReference>
<accession>A0ABS5V398</accession>
<dbReference type="RefSeq" id="WP_214507120.1">
    <property type="nucleotide sequence ID" value="NZ_JAHEPS010000003.1"/>
</dbReference>
<dbReference type="InterPro" id="IPR007554">
    <property type="entry name" value="Glycerophosphate_synth"/>
</dbReference>
<dbReference type="InterPro" id="IPR043148">
    <property type="entry name" value="TagF_C"/>
</dbReference>
<gene>
    <name evidence="1" type="ORF">KJI95_10370</name>
</gene>
<evidence type="ECO:0000313" key="2">
    <source>
        <dbReference type="Proteomes" id="UP001195903"/>
    </source>
</evidence>
<sequence>MLQQGVYIVGGGSFAVKLSTMLEQLGIEHEFIDEQLHSPFRERAVYRANEIPHTDRLCLVAISFPEYAQAAKNRLMAAGVASGKILLFIYESAGNVFEQMCLENRALLSELLSQGVTDFLDLEKAFYARDYERLLEEKTAKPRVGFCYIGKGSGFRRHVLDLPHRLSATCDVKTFSDQPATPADKPEGYMLMSEGAMLNNSWPEFVINPHFFECAPAAVPKLTMMHMVYDFLVYRDLVARVMAQADTHYLFMPSVPSMKLHQKICFDYGLTNNIVFIPGGYPRFDTNLTQFEAASALVGEPDAILYAPTLSAMMKAEETRYTYSIFDAPAFIQRILDTFPDKKVIFRPHPDDLSILRQGIQGRRASAFRTLLQWCEEHPRCELDAVAGDYSRTFARAAVMISDTSAIAYSYALTTGRPVIFYSVNQDMVRQTFPDISYIKDREKFGFCVDKVDDLIASLQLCLTDNWDTPERKAFRQSVVFNRGHSFEYLQQHMPNMLSGQKVEGWWYLQDHL</sequence>
<reference evidence="1 2" key="1">
    <citation type="submission" date="2021-05" db="EMBL/GenBank/DDBJ databases">
        <title>Shewanella sp. JM162201.</title>
        <authorList>
            <person name="Xu S."/>
            <person name="Li A."/>
        </authorList>
    </citation>
    <scope>NUCLEOTIDE SEQUENCE [LARGE SCALE GENOMIC DNA]</scope>
    <source>
        <strain evidence="1 2">JM162201</strain>
    </source>
</reference>
<proteinExistence type="predicted"/>
<protein>
    <submittedName>
        <fullName evidence="1">CDP-glycerol glycerophosphotransferase family protein</fullName>
    </submittedName>
</protein>
<comment type="caution">
    <text evidence="1">The sequence shown here is derived from an EMBL/GenBank/DDBJ whole genome shotgun (WGS) entry which is preliminary data.</text>
</comment>